<protein>
    <recommendedName>
        <fullName evidence="1">Amine oxidase domain-containing protein</fullName>
    </recommendedName>
</protein>
<dbReference type="PANTHER" id="PTHR43667:SF2">
    <property type="entry name" value="FATTY ACID C-METHYL TRANSFERASE"/>
    <property type="match status" value="1"/>
</dbReference>
<dbReference type="CDD" id="cd02440">
    <property type="entry name" value="AdoMet_MTases"/>
    <property type="match status" value="1"/>
</dbReference>
<reference evidence="2 3" key="1">
    <citation type="journal article" date="2019" name="Int. J. Syst. Evol. Microbiol.">
        <title>The Global Catalogue of Microorganisms (GCM) 10K type strain sequencing project: providing services to taxonomists for standard genome sequencing and annotation.</title>
        <authorList>
            <consortium name="The Broad Institute Genomics Platform"/>
            <consortium name="The Broad Institute Genome Sequencing Center for Infectious Disease"/>
            <person name="Wu L."/>
            <person name="Ma J."/>
        </authorList>
    </citation>
    <scope>NUCLEOTIDE SEQUENCE [LARGE SCALE GENOMIC DNA]</scope>
    <source>
        <strain evidence="2 3">JCM 14942</strain>
    </source>
</reference>
<sequence>MTTPSPRRIAVVGSGVAGLTAAYLASRSGTQVTLLEADDRLGGHADTHPVTDPAGRTLRIDSGFIVHNRRTYPVLTRILDELGVATQASEMSLSTSDEATGLEWAGALGRRGLFPAGSGNHRNPAYLRMLAEIPRFHRAARRLLDHPTGGAETTLAAFLDRHGFSPYFRRHFLEPLVAAVWSCDPDTALDYPAAYLFAFLRHHGMLTVLGSPTWRTVTGGSATYVAAIAGAIEARGGRIRTGTPVLAVEETDDGVEVTTPAGRERYDAAVVATHPDIALGLLAAPTREQKEVLDAIPYSTNTALLHTDTRLLPRSRDAWASWNFRRPRVAQERVQVTYDLTRLQRLPTDARYLVTLGGEDLVDPATVLVRREYAHPLYTPESVAAQARLPEIDTDRIVFAGAYHGWGFHEDGARSGRRAVARLGLGESRPRPAATTYATTLTHRRREPLRNAFTHRSHLTVVDLDRVAPGGRVAGVRGRFEGRDHFAGDTRSVREGLDRFLAGHGLDLRGGRALMAAQPRAFGHCFNPISVHWCWADPSGEGAPDATVVEVHNTYGDRHAYLLDTDDEGRGTVAKAMYVSPFHGTDGHYEVLAPPPDPVTGRLRIAVRLVTDDGARFDAALTGTPSDPPRLPLAGLRGAALIRAHGVALWARRLPVQPRPTIRDHDRLRTGGIAARIAERLFRTAIARLDVTVRLCHADGSAEVLGRGGPAIVVRRPEELFARLGRDQLIGFGEAYLSGAWTEDGTPGDGVLGDFLTVLAAELTTLVPRPLQRLRSLVVTRIPRSQRGTRENTQANVAHHYDLSNDLFATFLDPTLSYSSALFADPATAGPDDLVAAQHLKIDRLLDQAGVGPGTRLLEIGTGWGELAIRAAARGAVVRSVTLSVEQQELARERIAAAGYADRVEVDLCDYRALLDEPPAAYDAVVSVEMIEAVGREFWPAYFRTLDHVLAPGGRVALQAITLPHDRMLATATTHTFITKYVFPGGALPSVRAVDEVTRAHTGLRIADDLAIGPHYATTLRLWDEAFTAARDRVTGLGFDERFLRMWHFYLEYCRAGFAAGYIDDHQLTLVREETR</sequence>
<feature type="domain" description="Amine oxidase" evidence="1">
    <location>
        <begin position="16"/>
        <end position="303"/>
    </location>
</feature>
<dbReference type="InterPro" id="IPR029063">
    <property type="entry name" value="SAM-dependent_MTases_sf"/>
</dbReference>
<dbReference type="PANTHER" id="PTHR43667">
    <property type="entry name" value="CYCLOPROPANE-FATTY-ACYL-PHOSPHOLIPID SYNTHASE"/>
    <property type="match status" value="1"/>
</dbReference>
<dbReference type="InterPro" id="IPR050723">
    <property type="entry name" value="CFA/CMAS"/>
</dbReference>
<accession>A0ABN2AA16</accession>
<dbReference type="RefSeq" id="WP_246086465.1">
    <property type="nucleotide sequence ID" value="NZ_BAAAOR010000014.1"/>
</dbReference>
<comment type="caution">
    <text evidence="2">The sequence shown here is derived from an EMBL/GenBank/DDBJ whole genome shotgun (WGS) entry which is preliminary data.</text>
</comment>
<dbReference type="EMBL" id="BAAAOR010000014">
    <property type="protein sequence ID" value="GAA1514156.1"/>
    <property type="molecule type" value="Genomic_DNA"/>
</dbReference>
<dbReference type="InterPro" id="IPR010775">
    <property type="entry name" value="DUF1365"/>
</dbReference>
<dbReference type="InterPro" id="IPR036188">
    <property type="entry name" value="FAD/NAD-bd_sf"/>
</dbReference>
<dbReference type="Gene3D" id="3.40.50.150">
    <property type="entry name" value="Vaccinia Virus protein VP39"/>
    <property type="match status" value="1"/>
</dbReference>
<dbReference type="Gene3D" id="3.50.50.60">
    <property type="entry name" value="FAD/NAD(P)-binding domain"/>
    <property type="match status" value="1"/>
</dbReference>
<dbReference type="Pfam" id="PF02353">
    <property type="entry name" value="CMAS"/>
    <property type="match status" value="1"/>
</dbReference>
<evidence type="ECO:0000313" key="2">
    <source>
        <dbReference type="EMBL" id="GAA1514156.1"/>
    </source>
</evidence>
<dbReference type="Pfam" id="PF07103">
    <property type="entry name" value="DUF1365"/>
    <property type="match status" value="1"/>
</dbReference>
<dbReference type="SUPFAM" id="SSF53335">
    <property type="entry name" value="S-adenosyl-L-methionine-dependent methyltransferases"/>
    <property type="match status" value="1"/>
</dbReference>
<dbReference type="SUPFAM" id="SSF51905">
    <property type="entry name" value="FAD/NAD(P)-binding domain"/>
    <property type="match status" value="1"/>
</dbReference>
<dbReference type="InterPro" id="IPR002937">
    <property type="entry name" value="Amino_oxidase"/>
</dbReference>
<evidence type="ECO:0000313" key="3">
    <source>
        <dbReference type="Proteomes" id="UP001500842"/>
    </source>
</evidence>
<name>A0ABN2AA16_9ACTN</name>
<dbReference type="Pfam" id="PF01593">
    <property type="entry name" value="Amino_oxidase"/>
    <property type="match status" value="1"/>
</dbReference>
<gene>
    <name evidence="2" type="ORF">GCM10009788_18170</name>
</gene>
<dbReference type="Proteomes" id="UP001500842">
    <property type="component" value="Unassembled WGS sequence"/>
</dbReference>
<evidence type="ECO:0000259" key="1">
    <source>
        <dbReference type="Pfam" id="PF01593"/>
    </source>
</evidence>
<keyword evidence="3" id="KW-1185">Reference proteome</keyword>
<proteinExistence type="predicted"/>
<organism evidence="2 3">
    <name type="scientific">Nocardioides humi</name>
    <dbReference type="NCBI Taxonomy" id="449461"/>
    <lineage>
        <taxon>Bacteria</taxon>
        <taxon>Bacillati</taxon>
        <taxon>Actinomycetota</taxon>
        <taxon>Actinomycetes</taxon>
        <taxon>Propionibacteriales</taxon>
        <taxon>Nocardioidaceae</taxon>
        <taxon>Nocardioides</taxon>
    </lineage>
</organism>